<feature type="transmembrane region" description="Helical" evidence="11">
    <location>
        <begin position="175"/>
        <end position="194"/>
    </location>
</feature>
<sequence>MTISESITPPVLPVASAARSRRWLVAELRTRPARTTAACAIGLAAAAVATVPVYLLGTLVDRIRDGATVGSLAGLAALIGVSAVLGGLGSGLSAYLINRLGEHTVADLREDVLARALNLPATTIEESGRGDLLSRVGPDVAAVAKAVSQVLPTMFNALFLGVVTLFAMGSLDWRLGLAGALCIPAYAAGLRWFLPRSAPLYAEQRIAMAQRTQLTMESVQGVRTIDAYEIHAQQLAGIEDASNRVRDLSVTVFTLFTRLVGRVNRAEFIGLSATLVVGFLLVRSDSVTIGATTAAALMFHRLFNPIGMLMYNFDEIQAAAACLARLVGIVDLPEPAGRPGSATPAGSDVEIRALSFRYNAGPEVLQDVSLSIPAGTRCALVGSTGAGKSTLAAIVSGLYGATRGRVEIGGVAVGDIDPHLLRRCVATVTQEIHVFSGPLIDDLRLVAPEATRDEIWDALRVVGADDWVDALDAGLDTPVGEQGVSLTAAQAQHIALARLVLAAPAVVVLDEATAEAGSAHAVGLERAAAAATEGRTTLIVAHRLTQAATADQIAVMEGGRIVENGTHTELLGHGGRYAQLWAAWSAPG</sequence>
<dbReference type="InterPro" id="IPR011527">
    <property type="entry name" value="ABC1_TM_dom"/>
</dbReference>
<dbReference type="Gene3D" id="3.40.50.300">
    <property type="entry name" value="P-loop containing nucleotide triphosphate hydrolases"/>
    <property type="match status" value="1"/>
</dbReference>
<dbReference type="InterPro" id="IPR003593">
    <property type="entry name" value="AAA+_ATPase"/>
</dbReference>
<dbReference type="SUPFAM" id="SSF52540">
    <property type="entry name" value="P-loop containing nucleoside triphosphate hydrolases"/>
    <property type="match status" value="1"/>
</dbReference>
<evidence type="ECO:0000313" key="14">
    <source>
        <dbReference type="EMBL" id="MFN6542828.1"/>
    </source>
</evidence>
<evidence type="ECO:0000256" key="11">
    <source>
        <dbReference type="SAM" id="Phobius"/>
    </source>
</evidence>
<dbReference type="GO" id="GO:0005524">
    <property type="term" value="F:ATP binding"/>
    <property type="evidence" value="ECO:0007669"/>
    <property type="project" value="UniProtKB-KW"/>
</dbReference>
<gene>
    <name evidence="14" type="ORF">ACK4CT_06505</name>
</gene>
<evidence type="ECO:0000256" key="9">
    <source>
        <dbReference type="ARBA" id="ARBA00023136"/>
    </source>
</evidence>
<comment type="caution">
    <text evidence="14">The sequence shown here is derived from an EMBL/GenBank/DDBJ whole genome shotgun (WGS) entry which is preliminary data.</text>
</comment>
<evidence type="ECO:0000256" key="8">
    <source>
        <dbReference type="ARBA" id="ARBA00022989"/>
    </source>
</evidence>
<evidence type="ECO:0000256" key="2">
    <source>
        <dbReference type="ARBA" id="ARBA00022448"/>
    </source>
</evidence>
<evidence type="ECO:0000256" key="6">
    <source>
        <dbReference type="ARBA" id="ARBA00022840"/>
    </source>
</evidence>
<dbReference type="Gene3D" id="1.20.1560.10">
    <property type="entry name" value="ABC transporter type 1, transmembrane domain"/>
    <property type="match status" value="1"/>
</dbReference>
<protein>
    <submittedName>
        <fullName evidence="14">ABC transporter ATP-binding protein</fullName>
    </submittedName>
</protein>
<evidence type="ECO:0000259" key="12">
    <source>
        <dbReference type="PROSITE" id="PS50893"/>
    </source>
</evidence>
<dbReference type="EMBL" id="JBKBDD010000002">
    <property type="protein sequence ID" value="MFN6542828.1"/>
    <property type="molecule type" value="Genomic_DNA"/>
</dbReference>
<evidence type="ECO:0000256" key="5">
    <source>
        <dbReference type="ARBA" id="ARBA00022741"/>
    </source>
</evidence>
<name>A0ABW9L4F6_9MYCO</name>
<evidence type="ECO:0000256" key="10">
    <source>
        <dbReference type="ARBA" id="ARBA00023455"/>
    </source>
</evidence>
<keyword evidence="8 11" id="KW-1133">Transmembrane helix</keyword>
<feature type="domain" description="ABC transmembrane type-1" evidence="13">
    <location>
        <begin position="37"/>
        <end position="318"/>
    </location>
</feature>
<dbReference type="PROSITE" id="PS50893">
    <property type="entry name" value="ABC_TRANSPORTER_2"/>
    <property type="match status" value="1"/>
</dbReference>
<dbReference type="InterPro" id="IPR003439">
    <property type="entry name" value="ABC_transporter-like_ATP-bd"/>
</dbReference>
<dbReference type="RefSeq" id="WP_409542763.1">
    <property type="nucleotide sequence ID" value="NZ_JBKBDD010000002.1"/>
</dbReference>
<evidence type="ECO:0000256" key="4">
    <source>
        <dbReference type="ARBA" id="ARBA00022692"/>
    </source>
</evidence>
<evidence type="ECO:0000256" key="7">
    <source>
        <dbReference type="ARBA" id="ARBA00022967"/>
    </source>
</evidence>
<feature type="transmembrane region" description="Helical" evidence="11">
    <location>
        <begin position="72"/>
        <end position="97"/>
    </location>
</feature>
<dbReference type="SMART" id="SM00382">
    <property type="entry name" value="AAA"/>
    <property type="match status" value="1"/>
</dbReference>
<organism evidence="14 15">
    <name type="scientific">Mycolicibacterium nivoides</name>
    <dbReference type="NCBI Taxonomy" id="2487344"/>
    <lineage>
        <taxon>Bacteria</taxon>
        <taxon>Bacillati</taxon>
        <taxon>Actinomycetota</taxon>
        <taxon>Actinomycetes</taxon>
        <taxon>Mycobacteriales</taxon>
        <taxon>Mycobacteriaceae</taxon>
        <taxon>Mycolicibacterium</taxon>
    </lineage>
</organism>
<evidence type="ECO:0000313" key="15">
    <source>
        <dbReference type="Proteomes" id="UP001635816"/>
    </source>
</evidence>
<keyword evidence="15" id="KW-1185">Reference proteome</keyword>
<dbReference type="InterPro" id="IPR027417">
    <property type="entry name" value="P-loop_NTPase"/>
</dbReference>
<accession>A0ABW9L4F6</accession>
<keyword evidence="2" id="KW-0813">Transport</keyword>
<dbReference type="Proteomes" id="UP001635816">
    <property type="component" value="Unassembled WGS sequence"/>
</dbReference>
<comment type="subcellular location">
    <subcellularLocation>
        <location evidence="1">Cell inner membrane</location>
        <topology evidence="1">Multi-pass membrane protein</topology>
    </subcellularLocation>
</comment>
<dbReference type="InterPro" id="IPR036640">
    <property type="entry name" value="ABC1_TM_sf"/>
</dbReference>
<feature type="transmembrane region" description="Helical" evidence="11">
    <location>
        <begin position="150"/>
        <end position="168"/>
    </location>
</feature>
<keyword evidence="3" id="KW-1003">Cell membrane</keyword>
<dbReference type="Pfam" id="PF00005">
    <property type="entry name" value="ABC_tran"/>
    <property type="match status" value="1"/>
</dbReference>
<feature type="transmembrane region" description="Helical" evidence="11">
    <location>
        <begin position="35"/>
        <end position="60"/>
    </location>
</feature>
<dbReference type="PANTHER" id="PTHR24221">
    <property type="entry name" value="ATP-BINDING CASSETTE SUB-FAMILY B"/>
    <property type="match status" value="1"/>
</dbReference>
<dbReference type="InterPro" id="IPR039421">
    <property type="entry name" value="Type_1_exporter"/>
</dbReference>
<dbReference type="CDD" id="cd07346">
    <property type="entry name" value="ABC_6TM_exporters"/>
    <property type="match status" value="1"/>
</dbReference>
<dbReference type="Pfam" id="PF00664">
    <property type="entry name" value="ABC_membrane"/>
    <property type="match status" value="1"/>
</dbReference>
<evidence type="ECO:0000256" key="1">
    <source>
        <dbReference type="ARBA" id="ARBA00004429"/>
    </source>
</evidence>
<keyword evidence="9 11" id="KW-0472">Membrane</keyword>
<keyword evidence="6 14" id="KW-0067">ATP-binding</keyword>
<dbReference type="SUPFAM" id="SSF90123">
    <property type="entry name" value="ABC transporter transmembrane region"/>
    <property type="match status" value="1"/>
</dbReference>
<proteinExistence type="inferred from homology"/>
<evidence type="ECO:0000256" key="3">
    <source>
        <dbReference type="ARBA" id="ARBA00022519"/>
    </source>
</evidence>
<evidence type="ECO:0000259" key="13">
    <source>
        <dbReference type="PROSITE" id="PS50929"/>
    </source>
</evidence>
<keyword evidence="5" id="KW-0547">Nucleotide-binding</keyword>
<comment type="similarity">
    <text evidence="10">Belongs to the ABC transporter superfamily. Siderophore-Fe(3+) uptake transporter (SIUT) (TC 3.A.1.21) family.</text>
</comment>
<reference evidence="14 15" key="1">
    <citation type="submission" date="2024-12" db="EMBL/GenBank/DDBJ databases">
        <title>The coexistence of Mycolicibacterium septicum and Mycolicibacterium nivoides in clinical samples.</title>
        <authorList>
            <person name="Wang C."/>
            <person name="Feng Y."/>
            <person name="Zong Z."/>
        </authorList>
    </citation>
    <scope>NUCLEOTIDE SEQUENCE [LARGE SCALE GENOMIC DNA]</scope>
    <source>
        <strain evidence="14 15">120309</strain>
    </source>
</reference>
<dbReference type="PANTHER" id="PTHR24221:SF654">
    <property type="entry name" value="ATP-BINDING CASSETTE SUB-FAMILY B MEMBER 6"/>
    <property type="match status" value="1"/>
</dbReference>
<dbReference type="PROSITE" id="PS50929">
    <property type="entry name" value="ABC_TM1F"/>
    <property type="match status" value="1"/>
</dbReference>
<keyword evidence="3" id="KW-0997">Cell inner membrane</keyword>
<feature type="domain" description="ABC transporter" evidence="12">
    <location>
        <begin position="349"/>
        <end position="583"/>
    </location>
</feature>
<keyword evidence="4 11" id="KW-0812">Transmembrane</keyword>
<keyword evidence="7" id="KW-1278">Translocase</keyword>